<protein>
    <submittedName>
        <fullName evidence="1">Uncharacterized protein</fullName>
    </submittedName>
</protein>
<comment type="caution">
    <text evidence="1">The sequence shown here is derived from an EMBL/GenBank/DDBJ whole genome shotgun (WGS) entry which is preliminary data.</text>
</comment>
<name>A0A2W4RNB2_9GAMM</name>
<reference evidence="1 2" key="1">
    <citation type="journal article" date="2018" name="Aquat. Microb. Ecol.">
        <title>Gammaproteobacterial methanotrophs dominate.</title>
        <authorList>
            <person name="Rissanen A.J."/>
            <person name="Saarenheimo J."/>
            <person name="Tiirola M."/>
            <person name="Peura S."/>
            <person name="Aalto S.L."/>
            <person name="Karvinen A."/>
            <person name="Nykanen H."/>
        </authorList>
    </citation>
    <scope>NUCLEOTIDE SEQUENCE [LARGE SCALE GENOMIC DNA]</scope>
    <source>
        <strain evidence="1">AMbin10</strain>
    </source>
</reference>
<evidence type="ECO:0000313" key="2">
    <source>
        <dbReference type="Proteomes" id="UP000249396"/>
    </source>
</evidence>
<dbReference type="EMBL" id="QJPH01000123">
    <property type="protein sequence ID" value="PZN85421.1"/>
    <property type="molecule type" value="Genomic_DNA"/>
</dbReference>
<accession>A0A2W4RNB2</accession>
<evidence type="ECO:0000313" key="1">
    <source>
        <dbReference type="EMBL" id="PZN85421.1"/>
    </source>
</evidence>
<proteinExistence type="predicted"/>
<dbReference type="Proteomes" id="UP000249396">
    <property type="component" value="Unassembled WGS sequence"/>
</dbReference>
<organism evidence="1 2">
    <name type="scientific">Candidatus Methylumidiphilus alinenensis</name>
    <dbReference type="NCBI Taxonomy" id="2202197"/>
    <lineage>
        <taxon>Bacteria</taxon>
        <taxon>Pseudomonadati</taxon>
        <taxon>Pseudomonadota</taxon>
        <taxon>Gammaproteobacteria</taxon>
        <taxon>Methylococcales</taxon>
        <taxon>Candidatus Methylumidiphilus</taxon>
    </lineage>
</organism>
<gene>
    <name evidence="1" type="ORF">DM484_01560</name>
</gene>
<dbReference type="AlphaFoldDB" id="A0A2W4RNB2"/>
<sequence length="95" mass="10459">MLESVEMEYGKKGKSKWIKEAIDGLIAKDKGLTSVGLGEDYETNDASDVLVIDSATLEKLQTAMTMIRRQDPLFEGVQSAVIRAAIRMRLLDPSA</sequence>